<dbReference type="Proteomes" id="UP000187283">
    <property type="component" value="Unassembled WGS sequence"/>
</dbReference>
<proteinExistence type="predicted"/>
<protein>
    <recommendedName>
        <fullName evidence="3">DDE Tnp4 domain-containing protein</fullName>
    </recommendedName>
</protein>
<sequence length="126" mass="14617">MEYGNIAQPTGSFQDGNKFYSGKHYRYCIKREVAVIPDDRCAFASIIHEGSVHDMTVSSTMDRTYKEFFKKTQSDYKFPDSEDFYEWSIMADKGYVGLNKKFRVVVPNKRNQSTLSFTTGSRVKYT</sequence>
<dbReference type="EMBL" id="LSSN01000201">
    <property type="protein sequence ID" value="OMJ25253.1"/>
    <property type="molecule type" value="Genomic_DNA"/>
</dbReference>
<comment type="cofactor">
    <cofactor evidence="1">
        <name>a divalent metal cation</name>
        <dbReference type="ChEBI" id="CHEBI:60240"/>
    </cofactor>
</comment>
<dbReference type="Pfam" id="PF13359">
    <property type="entry name" value="DDE_Tnp_4"/>
    <property type="match status" value="1"/>
</dbReference>
<accession>A0A1R1YEE1</accession>
<evidence type="ECO:0000256" key="2">
    <source>
        <dbReference type="ARBA" id="ARBA00022723"/>
    </source>
</evidence>
<feature type="domain" description="DDE Tnp4" evidence="3">
    <location>
        <begin position="12"/>
        <end position="111"/>
    </location>
</feature>
<dbReference type="OrthoDB" id="122071at2759"/>
<evidence type="ECO:0000313" key="5">
    <source>
        <dbReference type="Proteomes" id="UP000187283"/>
    </source>
</evidence>
<name>A0A1R1YEE1_9FUNG</name>
<comment type="caution">
    <text evidence="4">The sequence shown here is derived from an EMBL/GenBank/DDBJ whole genome shotgun (WGS) entry which is preliminary data.</text>
</comment>
<dbReference type="InterPro" id="IPR027806">
    <property type="entry name" value="HARBI1_dom"/>
</dbReference>
<evidence type="ECO:0000313" key="4">
    <source>
        <dbReference type="EMBL" id="OMJ25253.1"/>
    </source>
</evidence>
<gene>
    <name evidence="4" type="ORF">AYI70_g1027</name>
</gene>
<organism evidence="4 5">
    <name type="scientific">Smittium culicis</name>
    <dbReference type="NCBI Taxonomy" id="133412"/>
    <lineage>
        <taxon>Eukaryota</taxon>
        <taxon>Fungi</taxon>
        <taxon>Fungi incertae sedis</taxon>
        <taxon>Zoopagomycota</taxon>
        <taxon>Kickxellomycotina</taxon>
        <taxon>Harpellomycetes</taxon>
        <taxon>Harpellales</taxon>
        <taxon>Legeriomycetaceae</taxon>
        <taxon>Smittium</taxon>
    </lineage>
</organism>
<keyword evidence="5" id="KW-1185">Reference proteome</keyword>
<dbReference type="AlphaFoldDB" id="A0A1R1YEE1"/>
<evidence type="ECO:0000256" key="1">
    <source>
        <dbReference type="ARBA" id="ARBA00001968"/>
    </source>
</evidence>
<dbReference type="GO" id="GO:0046872">
    <property type="term" value="F:metal ion binding"/>
    <property type="evidence" value="ECO:0007669"/>
    <property type="project" value="UniProtKB-KW"/>
</dbReference>
<keyword evidence="2" id="KW-0479">Metal-binding</keyword>
<evidence type="ECO:0000259" key="3">
    <source>
        <dbReference type="Pfam" id="PF13359"/>
    </source>
</evidence>
<reference evidence="4 5" key="1">
    <citation type="submission" date="2017-01" db="EMBL/GenBank/DDBJ databases">
        <authorList>
            <person name="Mah S.A."/>
            <person name="Swanson W.J."/>
            <person name="Moy G.W."/>
            <person name="Vacquier V.D."/>
        </authorList>
    </citation>
    <scope>NUCLEOTIDE SEQUENCE [LARGE SCALE GENOMIC DNA]</scope>
    <source>
        <strain evidence="4 5">GSMNP</strain>
    </source>
</reference>